<dbReference type="GO" id="GO:0046983">
    <property type="term" value="F:protein dimerization activity"/>
    <property type="evidence" value="ECO:0007669"/>
    <property type="project" value="InterPro"/>
</dbReference>
<name>A0A0G1UYI0_9BACT</name>
<dbReference type="InterPro" id="IPR011263">
    <property type="entry name" value="DNA-dir_RNA_pol_RpoA/D/Rpb3"/>
</dbReference>
<dbReference type="Gene3D" id="3.30.1360.10">
    <property type="entry name" value="RNA polymerase, RBP11-like subunit"/>
    <property type="match status" value="1"/>
</dbReference>
<evidence type="ECO:0000313" key="14">
    <source>
        <dbReference type="Proteomes" id="UP000034600"/>
    </source>
</evidence>
<keyword evidence="7" id="KW-0804">Transcription</keyword>
<proteinExistence type="inferred from homology"/>
<gene>
    <name evidence="13" type="ORF">UY32_C0006G0022</name>
</gene>
<evidence type="ECO:0000256" key="4">
    <source>
        <dbReference type="ARBA" id="ARBA00022478"/>
    </source>
</evidence>
<feature type="compositionally biased region" description="Basic residues" evidence="11">
    <location>
        <begin position="252"/>
        <end position="261"/>
    </location>
</feature>
<comment type="similarity">
    <text evidence="1">Belongs to the RNA polymerase alpha chain family.</text>
</comment>
<dbReference type="PATRIC" id="fig|1618666.3.peg.214"/>
<dbReference type="SUPFAM" id="SSF56553">
    <property type="entry name" value="Insert subdomain of RNA polymerase alpha subunit"/>
    <property type="match status" value="1"/>
</dbReference>
<dbReference type="SMART" id="SM00662">
    <property type="entry name" value="RPOLD"/>
    <property type="match status" value="1"/>
</dbReference>
<dbReference type="Proteomes" id="UP000034600">
    <property type="component" value="Unassembled WGS sequence"/>
</dbReference>
<dbReference type="Gene3D" id="2.170.120.12">
    <property type="entry name" value="DNA-directed RNA polymerase, insert domain"/>
    <property type="match status" value="1"/>
</dbReference>
<evidence type="ECO:0000313" key="13">
    <source>
        <dbReference type="EMBL" id="KKU99106.1"/>
    </source>
</evidence>
<evidence type="ECO:0000256" key="11">
    <source>
        <dbReference type="SAM" id="MobiDB-lite"/>
    </source>
</evidence>
<dbReference type="Pfam" id="PF01193">
    <property type="entry name" value="RNA_pol_L"/>
    <property type="match status" value="1"/>
</dbReference>
<dbReference type="AlphaFoldDB" id="A0A0G1UYI0"/>
<dbReference type="SUPFAM" id="SSF55257">
    <property type="entry name" value="RBP11-like subunits of RNA polymerase"/>
    <property type="match status" value="1"/>
</dbReference>
<dbReference type="EC" id="2.7.7.6" evidence="2"/>
<evidence type="ECO:0000256" key="7">
    <source>
        <dbReference type="ARBA" id="ARBA00023163"/>
    </source>
</evidence>
<comment type="catalytic activity">
    <reaction evidence="10">
        <text>RNA(n) + a ribonucleoside 5'-triphosphate = RNA(n+1) + diphosphate</text>
        <dbReference type="Rhea" id="RHEA:21248"/>
        <dbReference type="Rhea" id="RHEA-COMP:14527"/>
        <dbReference type="Rhea" id="RHEA-COMP:17342"/>
        <dbReference type="ChEBI" id="CHEBI:33019"/>
        <dbReference type="ChEBI" id="CHEBI:61557"/>
        <dbReference type="ChEBI" id="CHEBI:140395"/>
        <dbReference type="EC" id="2.7.7.6"/>
    </reaction>
</comment>
<evidence type="ECO:0000256" key="3">
    <source>
        <dbReference type="ARBA" id="ARBA00015972"/>
    </source>
</evidence>
<dbReference type="InterPro" id="IPR011773">
    <property type="entry name" value="DNA-dir_RpoA"/>
</dbReference>
<reference evidence="13 14" key="1">
    <citation type="journal article" date="2015" name="Nature">
        <title>rRNA introns, odd ribosomes, and small enigmatic genomes across a large radiation of phyla.</title>
        <authorList>
            <person name="Brown C.T."/>
            <person name="Hug L.A."/>
            <person name="Thomas B.C."/>
            <person name="Sharon I."/>
            <person name="Castelle C.J."/>
            <person name="Singh A."/>
            <person name="Wilkins M.J."/>
            <person name="Williams K.H."/>
            <person name="Banfield J.F."/>
        </authorList>
    </citation>
    <scope>NUCLEOTIDE SEQUENCE [LARGE SCALE GENOMIC DNA]</scope>
</reference>
<dbReference type="FunFam" id="2.170.120.12:FF:000001">
    <property type="entry name" value="DNA-directed RNA polymerase subunit alpha"/>
    <property type="match status" value="1"/>
</dbReference>
<feature type="domain" description="DNA-directed RNA polymerase RpoA/D/Rpb3-type" evidence="12">
    <location>
        <begin position="21"/>
        <end position="229"/>
    </location>
</feature>
<keyword evidence="5" id="KW-0808">Transferase</keyword>
<dbReference type="GO" id="GO:0005737">
    <property type="term" value="C:cytoplasm"/>
    <property type="evidence" value="ECO:0007669"/>
    <property type="project" value="UniProtKB-ARBA"/>
</dbReference>
<evidence type="ECO:0000256" key="6">
    <source>
        <dbReference type="ARBA" id="ARBA00022695"/>
    </source>
</evidence>
<sequence>MKYSHLSETVSIKKVSEDGKKGVFHVEGLYTGYGQTVGNALRRALLSSLPGAAITQIKIKGVDHEFSTLPGMVEDAVELTLNLKKVRFHFFADEPQTLKLHVKGEREVKAGDIESTTLVRVVNPELRIATLTKKNADLDMELTVEKGLGYVPSESRRLERLSVGTIVLDAIFSPVTRVEFSVEDMRVGERTDYNRLELEIETDGSLSPSEALHKAANVLKDHFEKVSDIPVVKVETEAMPTGRQAPKEGSKKKPRAKKAKL</sequence>
<accession>A0A0G1UYI0</accession>
<dbReference type="GO" id="GO:0003899">
    <property type="term" value="F:DNA-directed RNA polymerase activity"/>
    <property type="evidence" value="ECO:0007669"/>
    <property type="project" value="UniProtKB-EC"/>
</dbReference>
<keyword evidence="4 13" id="KW-0240">DNA-directed RNA polymerase</keyword>
<protein>
    <recommendedName>
        <fullName evidence="3">DNA-directed RNA polymerase subunit alpha</fullName>
        <ecNumber evidence="2">2.7.7.6</ecNumber>
    </recommendedName>
    <alternativeName>
        <fullName evidence="9">RNA polymerase subunit alpha</fullName>
    </alternativeName>
    <alternativeName>
        <fullName evidence="8">Transcriptase subunit alpha</fullName>
    </alternativeName>
</protein>
<dbReference type="CDD" id="cd06928">
    <property type="entry name" value="RNAP_alpha_NTD"/>
    <property type="match status" value="1"/>
</dbReference>
<evidence type="ECO:0000259" key="12">
    <source>
        <dbReference type="SMART" id="SM00662"/>
    </source>
</evidence>
<organism evidence="13 14">
    <name type="scientific">Candidatus Jorgensenbacteria bacterium GW2011_GWC1_48_8</name>
    <dbReference type="NCBI Taxonomy" id="1618666"/>
    <lineage>
        <taxon>Bacteria</taxon>
        <taxon>Candidatus Joergenseniibacteriota</taxon>
    </lineage>
</organism>
<dbReference type="GO" id="GO:0003677">
    <property type="term" value="F:DNA binding"/>
    <property type="evidence" value="ECO:0007669"/>
    <property type="project" value="InterPro"/>
</dbReference>
<dbReference type="Pfam" id="PF01000">
    <property type="entry name" value="RNA_pol_A_bac"/>
    <property type="match status" value="1"/>
</dbReference>
<dbReference type="GO" id="GO:0000428">
    <property type="term" value="C:DNA-directed RNA polymerase complex"/>
    <property type="evidence" value="ECO:0007669"/>
    <property type="project" value="UniProtKB-KW"/>
</dbReference>
<dbReference type="InterPro" id="IPR011262">
    <property type="entry name" value="DNA-dir_RNA_pol_insert"/>
</dbReference>
<dbReference type="InterPro" id="IPR036643">
    <property type="entry name" value="RNApol_insert_sf"/>
</dbReference>
<evidence type="ECO:0000256" key="1">
    <source>
        <dbReference type="ARBA" id="ARBA00007123"/>
    </source>
</evidence>
<feature type="region of interest" description="Disordered" evidence="11">
    <location>
        <begin position="235"/>
        <end position="261"/>
    </location>
</feature>
<dbReference type="NCBIfam" id="TIGR02027">
    <property type="entry name" value="rpoA"/>
    <property type="match status" value="1"/>
</dbReference>
<dbReference type="GO" id="GO:0006351">
    <property type="term" value="P:DNA-templated transcription"/>
    <property type="evidence" value="ECO:0007669"/>
    <property type="project" value="InterPro"/>
</dbReference>
<evidence type="ECO:0000256" key="9">
    <source>
        <dbReference type="ARBA" id="ARBA00033070"/>
    </source>
</evidence>
<dbReference type="InterPro" id="IPR036603">
    <property type="entry name" value="RBP11-like"/>
</dbReference>
<keyword evidence="6" id="KW-0548">Nucleotidyltransferase</keyword>
<comment type="caution">
    <text evidence="13">The sequence shown here is derived from an EMBL/GenBank/DDBJ whole genome shotgun (WGS) entry which is preliminary data.</text>
</comment>
<dbReference type="EMBL" id="LCPO01000006">
    <property type="protein sequence ID" value="KKU99106.1"/>
    <property type="molecule type" value="Genomic_DNA"/>
</dbReference>
<evidence type="ECO:0000256" key="8">
    <source>
        <dbReference type="ARBA" id="ARBA00032524"/>
    </source>
</evidence>
<evidence type="ECO:0000256" key="2">
    <source>
        <dbReference type="ARBA" id="ARBA00012418"/>
    </source>
</evidence>
<evidence type="ECO:0000256" key="10">
    <source>
        <dbReference type="ARBA" id="ARBA00048552"/>
    </source>
</evidence>
<evidence type="ECO:0000256" key="5">
    <source>
        <dbReference type="ARBA" id="ARBA00022679"/>
    </source>
</evidence>